<protein>
    <recommendedName>
        <fullName evidence="3">histidine kinase</fullName>
        <ecNumber evidence="3">2.7.13.3</ecNumber>
    </recommendedName>
</protein>
<evidence type="ECO:0000256" key="7">
    <source>
        <dbReference type="ARBA" id="ARBA00022692"/>
    </source>
</evidence>
<dbReference type="InterPro" id="IPR003661">
    <property type="entry name" value="HisK_dim/P_dom"/>
</dbReference>
<comment type="catalytic activity">
    <reaction evidence="1">
        <text>ATP + protein L-histidine = ADP + protein N-phospho-L-histidine.</text>
        <dbReference type="EC" id="2.7.13.3"/>
    </reaction>
</comment>
<dbReference type="InterPro" id="IPR005467">
    <property type="entry name" value="His_kinase_dom"/>
</dbReference>
<feature type="transmembrane region" description="Helical" evidence="14">
    <location>
        <begin position="7"/>
        <end position="30"/>
    </location>
</feature>
<evidence type="ECO:0000256" key="1">
    <source>
        <dbReference type="ARBA" id="ARBA00000085"/>
    </source>
</evidence>
<dbReference type="Gene3D" id="3.30.565.10">
    <property type="entry name" value="Histidine kinase-like ATPase, C-terminal domain"/>
    <property type="match status" value="1"/>
</dbReference>
<evidence type="ECO:0000256" key="4">
    <source>
        <dbReference type="ARBA" id="ARBA00022475"/>
    </source>
</evidence>
<evidence type="ECO:0000256" key="10">
    <source>
        <dbReference type="ARBA" id="ARBA00022840"/>
    </source>
</evidence>
<dbReference type="SUPFAM" id="SSF47384">
    <property type="entry name" value="Homodimeric domain of signal transducing histidine kinase"/>
    <property type="match status" value="1"/>
</dbReference>
<dbReference type="InterPro" id="IPR036097">
    <property type="entry name" value="HisK_dim/P_sf"/>
</dbReference>
<dbReference type="Pfam" id="PF02518">
    <property type="entry name" value="HATPase_c"/>
    <property type="match status" value="1"/>
</dbReference>
<dbReference type="PRINTS" id="PR00344">
    <property type="entry name" value="BCTRLSENSOR"/>
</dbReference>
<gene>
    <name evidence="17" type="ORF">ACFFNY_04150</name>
</gene>
<keyword evidence="6" id="KW-0808">Transferase</keyword>
<dbReference type="InterPro" id="IPR050428">
    <property type="entry name" value="TCS_sensor_his_kinase"/>
</dbReference>
<comment type="subcellular location">
    <subcellularLocation>
        <location evidence="2">Cell membrane</location>
        <topology evidence="2">Multi-pass membrane protein</topology>
    </subcellularLocation>
</comment>
<keyword evidence="10" id="KW-0067">ATP-binding</keyword>
<accession>A0ABV5VRF7</accession>
<dbReference type="CDD" id="cd00075">
    <property type="entry name" value="HATPase"/>
    <property type="match status" value="1"/>
</dbReference>
<keyword evidence="5" id="KW-0597">Phosphoprotein</keyword>
<name>A0ABV5VRF7_9BACL</name>
<evidence type="ECO:0000313" key="18">
    <source>
        <dbReference type="Proteomes" id="UP001589619"/>
    </source>
</evidence>
<dbReference type="SMART" id="SM00388">
    <property type="entry name" value="HisKA"/>
    <property type="match status" value="1"/>
</dbReference>
<dbReference type="InterPro" id="IPR036890">
    <property type="entry name" value="HATPase_C_sf"/>
</dbReference>
<dbReference type="Proteomes" id="UP001589619">
    <property type="component" value="Unassembled WGS sequence"/>
</dbReference>
<keyword evidence="12" id="KW-0902">Two-component regulatory system</keyword>
<sequence length="488" mass="54274">MSIRLRLTLWYSSILAVTLLVFGIALYTFFSYKMNTDLRNELVIQAQEVNKGIRGYGVFFTLPDLREFKSAGIYLQSISIQGQIKRSTNLRSNLPYSEAAIALVLKGEDAFETIKVNQESNLLMYYSPLVLEGSLVGVLQVATTLDDMEQFLHNLWLVLIVIGLLTIFLAASAGWFLSRKALQPIENVIEAAGAVEKSADLSKRIDYDGPLDEIGRLTDTINGMLSRIEAMYTELDEAYRAQRRFVSDASHELRTPLTTIRGNVDLLEKVWKSTALQSGYENDSGGRLIQEGNVELSLEAMHDIASEAERMSRLVNDLLSLARADAGFAMNKEPVEMKPLVEEVLRRAQFLPRNAEWAAGDLGVLEGVQINGNKDYLQQLLFILIENAFKYTEQGHVTLDALQAGGQIGLRVSDTGIGMDKDEIPYIFERFYRADPSRGKKAGTGLGLSIAKWIIDAHGGSIEVKTRKDEGTTFTVWLPILGSLSYPG</sequence>
<dbReference type="PANTHER" id="PTHR45436:SF5">
    <property type="entry name" value="SENSOR HISTIDINE KINASE TRCS"/>
    <property type="match status" value="1"/>
</dbReference>
<dbReference type="GO" id="GO:0016301">
    <property type="term" value="F:kinase activity"/>
    <property type="evidence" value="ECO:0007669"/>
    <property type="project" value="UniProtKB-KW"/>
</dbReference>
<keyword evidence="13 14" id="KW-0472">Membrane</keyword>
<evidence type="ECO:0000256" key="5">
    <source>
        <dbReference type="ARBA" id="ARBA00022553"/>
    </source>
</evidence>
<evidence type="ECO:0000256" key="11">
    <source>
        <dbReference type="ARBA" id="ARBA00022989"/>
    </source>
</evidence>
<dbReference type="PANTHER" id="PTHR45436">
    <property type="entry name" value="SENSOR HISTIDINE KINASE YKOH"/>
    <property type="match status" value="1"/>
</dbReference>
<dbReference type="Pfam" id="PF00512">
    <property type="entry name" value="HisKA"/>
    <property type="match status" value="1"/>
</dbReference>
<dbReference type="CDD" id="cd06225">
    <property type="entry name" value="HAMP"/>
    <property type="match status" value="1"/>
</dbReference>
<dbReference type="Gene3D" id="6.10.340.10">
    <property type="match status" value="1"/>
</dbReference>
<dbReference type="CDD" id="cd00082">
    <property type="entry name" value="HisKA"/>
    <property type="match status" value="1"/>
</dbReference>
<feature type="transmembrane region" description="Helical" evidence="14">
    <location>
        <begin position="155"/>
        <end position="177"/>
    </location>
</feature>
<evidence type="ECO:0000256" key="3">
    <source>
        <dbReference type="ARBA" id="ARBA00012438"/>
    </source>
</evidence>
<keyword evidence="11 14" id="KW-1133">Transmembrane helix</keyword>
<dbReference type="EC" id="2.7.13.3" evidence="3"/>
<keyword evidence="9 17" id="KW-0418">Kinase</keyword>
<keyword evidence="7 14" id="KW-0812">Transmembrane</keyword>
<dbReference type="EMBL" id="JBHMAG010000004">
    <property type="protein sequence ID" value="MFB9750758.1"/>
    <property type="molecule type" value="Genomic_DNA"/>
</dbReference>
<feature type="transmembrane region" description="Helical" evidence="14">
    <location>
        <begin position="123"/>
        <end position="143"/>
    </location>
</feature>
<dbReference type="InterPro" id="IPR003594">
    <property type="entry name" value="HATPase_dom"/>
</dbReference>
<evidence type="ECO:0000256" key="13">
    <source>
        <dbReference type="ARBA" id="ARBA00023136"/>
    </source>
</evidence>
<keyword evidence="18" id="KW-1185">Reference proteome</keyword>
<keyword evidence="4" id="KW-1003">Cell membrane</keyword>
<dbReference type="Pfam" id="PF00672">
    <property type="entry name" value="HAMP"/>
    <property type="match status" value="1"/>
</dbReference>
<organism evidence="17 18">
    <name type="scientific">Paenibacillus hodogayensis</name>
    <dbReference type="NCBI Taxonomy" id="279208"/>
    <lineage>
        <taxon>Bacteria</taxon>
        <taxon>Bacillati</taxon>
        <taxon>Bacillota</taxon>
        <taxon>Bacilli</taxon>
        <taxon>Bacillales</taxon>
        <taxon>Paenibacillaceae</taxon>
        <taxon>Paenibacillus</taxon>
    </lineage>
</organism>
<dbReference type="InterPro" id="IPR004358">
    <property type="entry name" value="Sig_transdc_His_kin-like_C"/>
</dbReference>
<reference evidence="17 18" key="1">
    <citation type="submission" date="2024-09" db="EMBL/GenBank/DDBJ databases">
        <authorList>
            <person name="Sun Q."/>
            <person name="Mori K."/>
        </authorList>
    </citation>
    <scope>NUCLEOTIDE SEQUENCE [LARGE SCALE GENOMIC DNA]</scope>
    <source>
        <strain evidence="17 18">JCM 12520</strain>
    </source>
</reference>
<dbReference type="RefSeq" id="WP_344904948.1">
    <property type="nucleotide sequence ID" value="NZ_BAAAYO010000002.1"/>
</dbReference>
<evidence type="ECO:0000256" key="2">
    <source>
        <dbReference type="ARBA" id="ARBA00004651"/>
    </source>
</evidence>
<proteinExistence type="predicted"/>
<evidence type="ECO:0000256" key="14">
    <source>
        <dbReference type="SAM" id="Phobius"/>
    </source>
</evidence>
<evidence type="ECO:0000256" key="9">
    <source>
        <dbReference type="ARBA" id="ARBA00022777"/>
    </source>
</evidence>
<dbReference type="InterPro" id="IPR003660">
    <property type="entry name" value="HAMP_dom"/>
</dbReference>
<evidence type="ECO:0000313" key="17">
    <source>
        <dbReference type="EMBL" id="MFB9750758.1"/>
    </source>
</evidence>
<evidence type="ECO:0000256" key="8">
    <source>
        <dbReference type="ARBA" id="ARBA00022741"/>
    </source>
</evidence>
<evidence type="ECO:0000259" key="15">
    <source>
        <dbReference type="PROSITE" id="PS50109"/>
    </source>
</evidence>
<keyword evidence="8" id="KW-0547">Nucleotide-binding</keyword>
<dbReference type="Gene3D" id="1.10.287.130">
    <property type="match status" value="1"/>
</dbReference>
<dbReference type="SMART" id="SM00387">
    <property type="entry name" value="HATPase_c"/>
    <property type="match status" value="1"/>
</dbReference>
<evidence type="ECO:0000259" key="16">
    <source>
        <dbReference type="PROSITE" id="PS50885"/>
    </source>
</evidence>
<feature type="domain" description="HAMP" evidence="16">
    <location>
        <begin position="179"/>
        <end position="233"/>
    </location>
</feature>
<dbReference type="SMART" id="SM00304">
    <property type="entry name" value="HAMP"/>
    <property type="match status" value="1"/>
</dbReference>
<dbReference type="SUPFAM" id="SSF55874">
    <property type="entry name" value="ATPase domain of HSP90 chaperone/DNA topoisomerase II/histidine kinase"/>
    <property type="match status" value="1"/>
</dbReference>
<dbReference type="PROSITE" id="PS50109">
    <property type="entry name" value="HIS_KIN"/>
    <property type="match status" value="1"/>
</dbReference>
<feature type="domain" description="Histidine kinase" evidence="15">
    <location>
        <begin position="248"/>
        <end position="482"/>
    </location>
</feature>
<evidence type="ECO:0000256" key="6">
    <source>
        <dbReference type="ARBA" id="ARBA00022679"/>
    </source>
</evidence>
<dbReference type="PROSITE" id="PS50885">
    <property type="entry name" value="HAMP"/>
    <property type="match status" value="1"/>
</dbReference>
<evidence type="ECO:0000256" key="12">
    <source>
        <dbReference type="ARBA" id="ARBA00023012"/>
    </source>
</evidence>
<comment type="caution">
    <text evidence="17">The sequence shown here is derived from an EMBL/GenBank/DDBJ whole genome shotgun (WGS) entry which is preliminary data.</text>
</comment>